<dbReference type="Proteomes" id="UP000051445">
    <property type="component" value="Unassembled WGS sequence"/>
</dbReference>
<dbReference type="InterPro" id="IPR038054">
    <property type="entry name" value="LD_TPept-like_central_sf"/>
</dbReference>
<evidence type="ECO:0000313" key="8">
    <source>
        <dbReference type="EMBL" id="KRL27911.1"/>
    </source>
</evidence>
<dbReference type="Gene3D" id="2.40.440.10">
    <property type="entry name" value="L,D-transpeptidase catalytic domain-like"/>
    <property type="match status" value="1"/>
</dbReference>
<feature type="domain" description="L,D-TPase catalytic" evidence="7">
    <location>
        <begin position="336"/>
        <end position="467"/>
    </location>
</feature>
<dbReference type="CDD" id="cd16913">
    <property type="entry name" value="YkuD_like"/>
    <property type="match status" value="1"/>
</dbReference>
<dbReference type="SUPFAM" id="SSF141523">
    <property type="entry name" value="L,D-transpeptidase catalytic domain-like"/>
    <property type="match status" value="1"/>
</dbReference>
<organism evidence="8 9">
    <name type="scientific">Limosilactobacillus frumenti DSM 13145</name>
    <dbReference type="NCBI Taxonomy" id="1423746"/>
    <lineage>
        <taxon>Bacteria</taxon>
        <taxon>Bacillati</taxon>
        <taxon>Bacillota</taxon>
        <taxon>Bacilli</taxon>
        <taxon>Lactobacillales</taxon>
        <taxon>Lactobacillaceae</taxon>
        <taxon>Limosilactobacillus</taxon>
    </lineage>
</organism>
<evidence type="ECO:0000259" key="7">
    <source>
        <dbReference type="PROSITE" id="PS52029"/>
    </source>
</evidence>
<keyword evidence="9" id="KW-1185">Reference proteome</keyword>
<reference evidence="8 9" key="1">
    <citation type="journal article" date="2015" name="Genome Announc.">
        <title>Expanding the biotechnology potential of lactobacilli through comparative genomics of 213 strains and associated genera.</title>
        <authorList>
            <person name="Sun Z."/>
            <person name="Harris H.M."/>
            <person name="McCann A."/>
            <person name="Guo C."/>
            <person name="Argimon S."/>
            <person name="Zhang W."/>
            <person name="Yang X."/>
            <person name="Jeffery I.B."/>
            <person name="Cooney J.C."/>
            <person name="Kagawa T.F."/>
            <person name="Liu W."/>
            <person name="Song Y."/>
            <person name="Salvetti E."/>
            <person name="Wrobel A."/>
            <person name="Rasinkangas P."/>
            <person name="Parkhill J."/>
            <person name="Rea M.C."/>
            <person name="O'Sullivan O."/>
            <person name="Ritari J."/>
            <person name="Douillard F.P."/>
            <person name="Paul Ross R."/>
            <person name="Yang R."/>
            <person name="Briner A.E."/>
            <person name="Felis G.E."/>
            <person name="de Vos W.M."/>
            <person name="Barrangou R."/>
            <person name="Klaenhammer T.R."/>
            <person name="Caufield P.W."/>
            <person name="Cui Y."/>
            <person name="Zhang H."/>
            <person name="O'Toole P.W."/>
        </authorList>
    </citation>
    <scope>NUCLEOTIDE SEQUENCE [LARGE SCALE GENOMIC DNA]</scope>
    <source>
        <strain evidence="8 9">DSM 13145</strain>
    </source>
</reference>
<evidence type="ECO:0000256" key="4">
    <source>
        <dbReference type="ARBA" id="ARBA00022984"/>
    </source>
</evidence>
<dbReference type="SUPFAM" id="SSF143985">
    <property type="entry name" value="L,D-transpeptidase pre-catalytic domain-like"/>
    <property type="match status" value="1"/>
</dbReference>
<evidence type="ECO:0000256" key="6">
    <source>
        <dbReference type="PROSITE-ProRule" id="PRU01373"/>
    </source>
</evidence>
<gene>
    <name evidence="8" type="ORF">FD27_GL000653</name>
</gene>
<evidence type="ECO:0000256" key="3">
    <source>
        <dbReference type="ARBA" id="ARBA00022960"/>
    </source>
</evidence>
<dbReference type="InterPro" id="IPR038063">
    <property type="entry name" value="Transpep_catalytic_dom"/>
</dbReference>
<evidence type="ECO:0000313" key="9">
    <source>
        <dbReference type="Proteomes" id="UP000051445"/>
    </source>
</evidence>
<dbReference type="EMBL" id="AZER01000014">
    <property type="protein sequence ID" value="KRL27911.1"/>
    <property type="molecule type" value="Genomic_DNA"/>
</dbReference>
<dbReference type="Pfam" id="PF03734">
    <property type="entry name" value="YkuD"/>
    <property type="match status" value="1"/>
</dbReference>
<dbReference type="GO" id="GO:0008360">
    <property type="term" value="P:regulation of cell shape"/>
    <property type="evidence" value="ECO:0007669"/>
    <property type="project" value="UniProtKB-UniRule"/>
</dbReference>
<feature type="active site" description="Nucleophile" evidence="6">
    <location>
        <position position="443"/>
    </location>
</feature>
<dbReference type="GO" id="GO:0018104">
    <property type="term" value="P:peptidoglycan-protein cross-linking"/>
    <property type="evidence" value="ECO:0007669"/>
    <property type="project" value="TreeGrafter"/>
</dbReference>
<dbReference type="GO" id="GO:0071972">
    <property type="term" value="F:peptidoglycan L,D-transpeptidase activity"/>
    <property type="evidence" value="ECO:0007669"/>
    <property type="project" value="TreeGrafter"/>
</dbReference>
<sequence>MKLSIKRCGAIVIVILVIVTSLMIHHQHTYFNQNTTINGVRVGGLNTKQAFNKVKTAKRLNRVYLNGQLIYSGAPSNSGIQDSQERQMTRLQKKQRTFFPSKKKQALILTPADNPADRKNALQTAVTNALQRMNQGRQRPVDAYAQLKDNQVSIVPAKAGDMYDPADVMRQFNQQAAQGTIRITAHHMHPLSASSATVQHEKTQLQNLQKRAVTYTVAGKAYHLTAAQIITTATYQHGKYQFDLHKLNSSINRINRQQATLGRSFKFKTPTGKWITTSNKGTYGWKISKTKAQQSFTTALEKNQSKVNAANDIYGKGYYTGGTGYGKKANDGIGKTYAVISIADQHAWFYRNGKRVFDADIVTGSNKPGDRTPHGVWYIMYKQSPSVLKGSNDDGSKYSSKVKYWSQFTNSGCGFHDAPWRTDWSKTAYLKTNSVTKGGSHGCANMKPADAPKGYQALEVHEPVIVY</sequence>
<dbReference type="STRING" id="1423746.FD27_GL000653"/>
<dbReference type="UniPathway" id="UPA00219"/>
<proteinExistence type="predicted"/>
<name>A0A0R1P5N8_9LACO</name>
<evidence type="ECO:0000256" key="5">
    <source>
        <dbReference type="ARBA" id="ARBA00023316"/>
    </source>
</evidence>
<dbReference type="PROSITE" id="PS52029">
    <property type="entry name" value="LD_TPASE"/>
    <property type="match status" value="1"/>
</dbReference>
<dbReference type="GO" id="GO:0071555">
    <property type="term" value="P:cell wall organization"/>
    <property type="evidence" value="ECO:0007669"/>
    <property type="project" value="UniProtKB-UniRule"/>
</dbReference>
<keyword evidence="3 6" id="KW-0133">Cell shape</keyword>
<dbReference type="AlphaFoldDB" id="A0A0R1P5N8"/>
<comment type="caution">
    <text evidence="8">The sequence shown here is derived from an EMBL/GenBank/DDBJ whole genome shotgun (WGS) entry which is preliminary data.</text>
</comment>
<protein>
    <recommendedName>
        <fullName evidence="7">L,D-TPase catalytic domain-containing protein</fullName>
    </recommendedName>
</protein>
<comment type="pathway">
    <text evidence="1 6">Cell wall biogenesis; peptidoglycan biosynthesis.</text>
</comment>
<dbReference type="PANTHER" id="PTHR30582">
    <property type="entry name" value="L,D-TRANSPEPTIDASE"/>
    <property type="match status" value="1"/>
</dbReference>
<dbReference type="InterPro" id="IPR005490">
    <property type="entry name" value="LD_TPept_cat_dom"/>
</dbReference>
<dbReference type="PANTHER" id="PTHR30582:SF33">
    <property type="entry name" value="EXPORTED PROTEIN"/>
    <property type="match status" value="1"/>
</dbReference>
<evidence type="ECO:0000256" key="2">
    <source>
        <dbReference type="ARBA" id="ARBA00022679"/>
    </source>
</evidence>
<keyword evidence="4 6" id="KW-0573">Peptidoglycan synthesis</keyword>
<dbReference type="RefSeq" id="WP_057750106.1">
    <property type="nucleotide sequence ID" value="NZ_AZER01000014.1"/>
</dbReference>
<keyword evidence="2" id="KW-0808">Transferase</keyword>
<evidence type="ECO:0000256" key="1">
    <source>
        <dbReference type="ARBA" id="ARBA00004752"/>
    </source>
</evidence>
<dbReference type="Gene3D" id="3.10.20.800">
    <property type="match status" value="1"/>
</dbReference>
<dbReference type="GO" id="GO:0005576">
    <property type="term" value="C:extracellular region"/>
    <property type="evidence" value="ECO:0007669"/>
    <property type="project" value="TreeGrafter"/>
</dbReference>
<dbReference type="InterPro" id="IPR050979">
    <property type="entry name" value="LD-transpeptidase"/>
</dbReference>
<feature type="active site" description="Proton donor/acceptor" evidence="6">
    <location>
        <position position="416"/>
    </location>
</feature>
<dbReference type="OrthoDB" id="3176960at2"/>
<keyword evidence="5 6" id="KW-0961">Cell wall biogenesis/degradation</keyword>
<dbReference type="PATRIC" id="fig|1423746.3.peg.661"/>
<dbReference type="GO" id="GO:0016740">
    <property type="term" value="F:transferase activity"/>
    <property type="evidence" value="ECO:0007669"/>
    <property type="project" value="UniProtKB-KW"/>
</dbReference>
<accession>A0A0R1P5N8</accession>